<keyword evidence="3" id="KW-1185">Reference proteome</keyword>
<gene>
    <name evidence="2" type="ORF">PXEA_LOCUS3951</name>
</gene>
<feature type="region of interest" description="Disordered" evidence="1">
    <location>
        <begin position="76"/>
        <end position="101"/>
    </location>
</feature>
<dbReference type="Proteomes" id="UP000784294">
    <property type="component" value="Unassembled WGS sequence"/>
</dbReference>
<accession>A0A448WFI2</accession>
<protein>
    <submittedName>
        <fullName evidence="2">Uncharacterized protein</fullName>
    </submittedName>
</protein>
<organism evidence="2 3">
    <name type="scientific">Protopolystoma xenopodis</name>
    <dbReference type="NCBI Taxonomy" id="117903"/>
    <lineage>
        <taxon>Eukaryota</taxon>
        <taxon>Metazoa</taxon>
        <taxon>Spiralia</taxon>
        <taxon>Lophotrochozoa</taxon>
        <taxon>Platyhelminthes</taxon>
        <taxon>Monogenea</taxon>
        <taxon>Polyopisthocotylea</taxon>
        <taxon>Polystomatidea</taxon>
        <taxon>Polystomatidae</taxon>
        <taxon>Protopolystoma</taxon>
    </lineage>
</organism>
<name>A0A448WFI2_9PLAT</name>
<evidence type="ECO:0000313" key="2">
    <source>
        <dbReference type="EMBL" id="VEL10511.1"/>
    </source>
</evidence>
<evidence type="ECO:0000256" key="1">
    <source>
        <dbReference type="SAM" id="MobiDB-lite"/>
    </source>
</evidence>
<comment type="caution">
    <text evidence="2">The sequence shown here is derived from an EMBL/GenBank/DDBJ whole genome shotgun (WGS) entry which is preliminary data.</text>
</comment>
<feature type="non-terminal residue" evidence="2">
    <location>
        <position position="120"/>
    </location>
</feature>
<dbReference type="AlphaFoldDB" id="A0A448WFI2"/>
<sequence length="120" mass="13890">MEFVLPIGTTTYQSRRHEQLRRREYFGVLPDFEDEPTRPQVAMTTCNGEPADEVKPSRHSRIGIYYKRPPGLRARHALGDLSGASDTSNADYVPEPPFTRHQDNRLRLGLTVQSRLRPRW</sequence>
<evidence type="ECO:0000313" key="3">
    <source>
        <dbReference type="Proteomes" id="UP000784294"/>
    </source>
</evidence>
<proteinExistence type="predicted"/>
<dbReference type="EMBL" id="CAAALY010009229">
    <property type="protein sequence ID" value="VEL10511.1"/>
    <property type="molecule type" value="Genomic_DNA"/>
</dbReference>
<reference evidence="2" key="1">
    <citation type="submission" date="2018-11" db="EMBL/GenBank/DDBJ databases">
        <authorList>
            <consortium name="Pathogen Informatics"/>
        </authorList>
    </citation>
    <scope>NUCLEOTIDE SEQUENCE</scope>
</reference>